<dbReference type="EMBL" id="UOEU01000980">
    <property type="protein sequence ID" value="VAW42904.1"/>
    <property type="molecule type" value="Genomic_DNA"/>
</dbReference>
<protein>
    <submittedName>
        <fullName evidence="1">Uncharacterized protein</fullName>
    </submittedName>
</protein>
<name>A0A3B0WH50_9ZZZZ</name>
<reference evidence="1" key="1">
    <citation type="submission" date="2018-06" db="EMBL/GenBank/DDBJ databases">
        <authorList>
            <person name="Zhirakovskaya E."/>
        </authorList>
    </citation>
    <scope>NUCLEOTIDE SEQUENCE</scope>
</reference>
<organism evidence="1">
    <name type="scientific">hydrothermal vent metagenome</name>
    <dbReference type="NCBI Taxonomy" id="652676"/>
    <lineage>
        <taxon>unclassified sequences</taxon>
        <taxon>metagenomes</taxon>
        <taxon>ecological metagenomes</taxon>
    </lineage>
</organism>
<dbReference type="AlphaFoldDB" id="A0A3B0WH50"/>
<sequence length="34" mass="3856">MDPIALIFLGLTFLLLLAAIIIPQMQNRKKNEES</sequence>
<evidence type="ECO:0000313" key="1">
    <source>
        <dbReference type="EMBL" id="VAW42904.1"/>
    </source>
</evidence>
<proteinExistence type="predicted"/>
<gene>
    <name evidence="1" type="ORF">MNBD_CHLOROFLEXI01-2204</name>
</gene>
<accession>A0A3B0WH50</accession>